<evidence type="ECO:0000313" key="14">
    <source>
        <dbReference type="Proteomes" id="UP000268033"/>
    </source>
</evidence>
<keyword evidence="4" id="KW-0328">Glycosyltransferase</keyword>
<sequence length="305" mass="35397">MEKDKSQCRIAVIFFAFNRPHKLKETIRSYKKCSERQLSDIFVFVDGARNENDKEKINECLFVTTTELPAATISVRDYNLGLKQSIWQGVTEVLSKYDAAIVIEDDLELAPDFYRYMRAGLERYQFEDKVCQISGFNYLGNGSNSKDCFFLPLTTSWGWATWARAWRDFSVEDTLSLKNLSLEERKFNLEGSFPFLSMLKKEADGKVNSWAIRWYLYSFLHNRLTLYPPTTMVNNDGFDSSGTHAANKSGSLFSQVEVSVLSEIRYPADVDIDKIQLSLLICKFNKFKTKVLWNKFVSYFRILFN</sequence>
<dbReference type="UniPathway" id="UPA00378"/>
<dbReference type="InterPro" id="IPR029044">
    <property type="entry name" value="Nucleotide-diphossugar_trans"/>
</dbReference>
<dbReference type="GO" id="GO:0046872">
    <property type="term" value="F:metal ion binding"/>
    <property type="evidence" value="ECO:0007669"/>
    <property type="project" value="UniProtKB-KW"/>
</dbReference>
<gene>
    <name evidence="13" type="ORF">EDC28_10918</name>
</gene>
<comment type="pathway">
    <text evidence="3">Protein modification; protein glycosylation.</text>
</comment>
<evidence type="ECO:0000256" key="2">
    <source>
        <dbReference type="ARBA" id="ARBA00004323"/>
    </source>
</evidence>
<dbReference type="Pfam" id="PF03071">
    <property type="entry name" value="GNT-I"/>
    <property type="match status" value="1"/>
</dbReference>
<keyword evidence="10" id="KW-0333">Golgi apparatus</keyword>
<dbReference type="Proteomes" id="UP000268033">
    <property type="component" value="Unassembled WGS sequence"/>
</dbReference>
<comment type="caution">
    <text evidence="13">The sequence shown here is derived from an EMBL/GenBank/DDBJ whole genome shotgun (WGS) entry which is preliminary data.</text>
</comment>
<evidence type="ECO:0000256" key="7">
    <source>
        <dbReference type="ARBA" id="ARBA00022723"/>
    </source>
</evidence>
<keyword evidence="14" id="KW-1185">Reference proteome</keyword>
<keyword evidence="7" id="KW-0479">Metal-binding</keyword>
<evidence type="ECO:0000256" key="11">
    <source>
        <dbReference type="ARBA" id="ARBA00023136"/>
    </source>
</evidence>
<evidence type="ECO:0000256" key="8">
    <source>
        <dbReference type="ARBA" id="ARBA00022968"/>
    </source>
</evidence>
<evidence type="ECO:0000256" key="9">
    <source>
        <dbReference type="ARBA" id="ARBA00022989"/>
    </source>
</evidence>
<keyword evidence="5" id="KW-0808">Transferase</keyword>
<evidence type="ECO:0000256" key="6">
    <source>
        <dbReference type="ARBA" id="ARBA00022692"/>
    </source>
</evidence>
<comment type="subcellular location">
    <subcellularLocation>
        <location evidence="2">Golgi apparatus membrane</location>
        <topology evidence="2">Single-pass type II membrane protein</topology>
    </subcellularLocation>
</comment>
<dbReference type="InterPro" id="IPR004139">
    <property type="entry name" value="Glyco_trans_13"/>
</dbReference>
<evidence type="ECO:0000256" key="3">
    <source>
        <dbReference type="ARBA" id="ARBA00004922"/>
    </source>
</evidence>
<dbReference type="GO" id="GO:0008375">
    <property type="term" value="F:acetylglucosaminyltransferase activity"/>
    <property type="evidence" value="ECO:0007669"/>
    <property type="project" value="InterPro"/>
</dbReference>
<dbReference type="Gene3D" id="3.90.550.10">
    <property type="entry name" value="Spore Coat Polysaccharide Biosynthesis Protein SpsA, Chain A"/>
    <property type="match status" value="1"/>
</dbReference>
<name>A0A3N1P2A1_9GAMM</name>
<evidence type="ECO:0000256" key="4">
    <source>
        <dbReference type="ARBA" id="ARBA00022676"/>
    </source>
</evidence>
<dbReference type="RefSeq" id="WP_123422243.1">
    <property type="nucleotide sequence ID" value="NZ_RJUL01000009.1"/>
</dbReference>
<comment type="cofactor">
    <cofactor evidence="1">
        <name>Mn(2+)</name>
        <dbReference type="ChEBI" id="CHEBI:29035"/>
    </cofactor>
</comment>
<evidence type="ECO:0000256" key="1">
    <source>
        <dbReference type="ARBA" id="ARBA00001936"/>
    </source>
</evidence>
<proteinExistence type="predicted"/>
<accession>A0A3N1P2A1</accession>
<dbReference type="SUPFAM" id="SSF53448">
    <property type="entry name" value="Nucleotide-diphospho-sugar transferases"/>
    <property type="match status" value="1"/>
</dbReference>
<reference evidence="13 14" key="1">
    <citation type="submission" date="2018-11" db="EMBL/GenBank/DDBJ databases">
        <title>Genomic Encyclopedia of Type Strains, Phase IV (KMG-IV): sequencing the most valuable type-strain genomes for metagenomic binning, comparative biology and taxonomic classification.</title>
        <authorList>
            <person name="Goeker M."/>
        </authorList>
    </citation>
    <scope>NUCLEOTIDE SEQUENCE [LARGE SCALE GENOMIC DNA]</scope>
    <source>
        <strain evidence="13 14">DSM 21945</strain>
    </source>
</reference>
<keyword evidence="6" id="KW-0812">Transmembrane</keyword>
<keyword evidence="8" id="KW-0735">Signal-anchor</keyword>
<evidence type="ECO:0000313" key="13">
    <source>
        <dbReference type="EMBL" id="ROQ22533.1"/>
    </source>
</evidence>
<dbReference type="EMBL" id="RJUL01000009">
    <property type="protein sequence ID" value="ROQ22533.1"/>
    <property type="molecule type" value="Genomic_DNA"/>
</dbReference>
<keyword evidence="12" id="KW-0464">Manganese</keyword>
<keyword evidence="11" id="KW-0472">Membrane</keyword>
<organism evidence="13 14">
    <name type="scientific">Gallaecimonas pentaromativorans</name>
    <dbReference type="NCBI Taxonomy" id="584787"/>
    <lineage>
        <taxon>Bacteria</taxon>
        <taxon>Pseudomonadati</taxon>
        <taxon>Pseudomonadota</taxon>
        <taxon>Gammaproteobacteria</taxon>
        <taxon>Enterobacterales</taxon>
        <taxon>Gallaecimonadaceae</taxon>
        <taxon>Gallaecimonas</taxon>
    </lineage>
</organism>
<evidence type="ECO:0000256" key="5">
    <source>
        <dbReference type="ARBA" id="ARBA00022679"/>
    </source>
</evidence>
<protein>
    <submittedName>
        <fullName evidence="13">GNT-I family protein</fullName>
    </submittedName>
</protein>
<evidence type="ECO:0000256" key="12">
    <source>
        <dbReference type="ARBA" id="ARBA00023211"/>
    </source>
</evidence>
<keyword evidence="9" id="KW-1133">Transmembrane helix</keyword>
<dbReference type="AlphaFoldDB" id="A0A3N1P2A1"/>
<evidence type="ECO:0000256" key="10">
    <source>
        <dbReference type="ARBA" id="ARBA00023034"/>
    </source>
</evidence>